<name>R9B134_9GAMM</name>
<dbReference type="RefSeq" id="WP_016166634.1">
    <property type="nucleotide sequence ID" value="NZ_JHZG01000011.1"/>
</dbReference>
<dbReference type="AlphaFoldDB" id="R9B134"/>
<evidence type="ECO:0000313" key="1">
    <source>
        <dbReference type="EMBL" id="EOR08194.1"/>
    </source>
</evidence>
<gene>
    <name evidence="1" type="ORF">I593_01549</name>
</gene>
<accession>R9B134</accession>
<dbReference type="Proteomes" id="UP000016201">
    <property type="component" value="Unassembled WGS sequence"/>
</dbReference>
<protein>
    <submittedName>
        <fullName evidence="1">Uncharacterized protein</fullName>
    </submittedName>
</protein>
<sequence length="132" mass="15617">MDIDQLKKCEEAFELEVSQMGFNLDKVWGTYENPYKEHDAKLAYELFKKGWQAKSQAVPDGFVLVPRELSADEARKHAEAMFNKVEHMARNEQRDLSESEFELFKNRWIDARTLTIQFDWKAMIEAQEQSHE</sequence>
<reference evidence="1 2" key="1">
    <citation type="submission" date="2013-03" db="EMBL/GenBank/DDBJ databases">
        <title>The Genome Sequence of Acinetobacter tandoii CIP 107469.</title>
        <authorList>
            <consortium name="The Broad Institute Genome Sequencing Platform"/>
            <consortium name="The Broad Institute Genome Sequencing Center for Infectious Disease"/>
            <person name="Cerqueira G."/>
            <person name="Feldgarden M."/>
            <person name="Courvalin P."/>
            <person name="Perichon B."/>
            <person name="Grillot-Courvalin C."/>
            <person name="Clermont D."/>
            <person name="Rocha E."/>
            <person name="Yoon E.-J."/>
            <person name="Nemec A."/>
            <person name="Walker B."/>
            <person name="Young S.K."/>
            <person name="Zeng Q."/>
            <person name="Gargeya S."/>
            <person name="Fitzgerald M."/>
            <person name="Haas B."/>
            <person name="Abouelleil A."/>
            <person name="Alvarado L."/>
            <person name="Arachchi H.M."/>
            <person name="Berlin A.M."/>
            <person name="Chapman S.B."/>
            <person name="Dewar J."/>
            <person name="Goldberg J."/>
            <person name="Griggs A."/>
            <person name="Gujja S."/>
            <person name="Hansen M."/>
            <person name="Howarth C."/>
            <person name="Imamovic A."/>
            <person name="Larimer J."/>
            <person name="McCowan C."/>
            <person name="Murphy C."/>
            <person name="Neiman D."/>
            <person name="Pearson M."/>
            <person name="Priest M."/>
            <person name="Roberts A."/>
            <person name="Saif S."/>
            <person name="Shea T."/>
            <person name="Sisk P."/>
            <person name="Sykes S."/>
            <person name="Wortman J."/>
            <person name="Nusbaum C."/>
            <person name="Birren B."/>
        </authorList>
    </citation>
    <scope>NUCLEOTIDE SEQUENCE [LARGE SCALE GENOMIC DNA]</scope>
    <source>
        <strain evidence="1 2">CIP 107469</strain>
    </source>
</reference>
<dbReference type="OrthoDB" id="6713458at2"/>
<comment type="caution">
    <text evidence="1">The sequence shown here is derived from an EMBL/GenBank/DDBJ whole genome shotgun (WGS) entry which is preliminary data.</text>
</comment>
<dbReference type="PATRIC" id="fig|1120927.3.peg.1502"/>
<proteinExistence type="predicted"/>
<dbReference type="EMBL" id="AQFM01000036">
    <property type="protein sequence ID" value="EOR08194.1"/>
    <property type="molecule type" value="Genomic_DNA"/>
</dbReference>
<evidence type="ECO:0000313" key="2">
    <source>
        <dbReference type="Proteomes" id="UP000016201"/>
    </source>
</evidence>
<keyword evidence="2" id="KW-1185">Reference proteome</keyword>
<organism evidence="1 2">
    <name type="scientific">Acinetobacter tandoii DSM 14970 = CIP 107469</name>
    <dbReference type="NCBI Taxonomy" id="1120927"/>
    <lineage>
        <taxon>Bacteria</taxon>
        <taxon>Pseudomonadati</taxon>
        <taxon>Pseudomonadota</taxon>
        <taxon>Gammaproteobacteria</taxon>
        <taxon>Moraxellales</taxon>
        <taxon>Moraxellaceae</taxon>
        <taxon>Acinetobacter</taxon>
    </lineage>
</organism>